<dbReference type="RefSeq" id="WP_184202091.1">
    <property type="nucleotide sequence ID" value="NZ_BMOX01000068.1"/>
</dbReference>
<comment type="caution">
    <text evidence="2">The sequence shown here is derived from an EMBL/GenBank/DDBJ whole genome shotgun (WGS) entry which is preliminary data.</text>
</comment>
<sequence length="169" mass="16709">MRRIAAFLIATAALSAPAMAQIAVGATVKDTTGGTVGTVTASEGGNVTVDTGKNKVAIPETSFAQTPEGPLLGMTKDQLDSAVETAAAENKAKLMAALVPGADVRGTAGVVIGKVEKVDGELVTLTSEAGSANVPVSGLALQPDGLHFGMTAEEFTAAVEAAKAATSGQ</sequence>
<feature type="signal peptide" evidence="1">
    <location>
        <begin position="1"/>
        <end position="20"/>
    </location>
</feature>
<evidence type="ECO:0000313" key="2">
    <source>
        <dbReference type="EMBL" id="MBB6228902.1"/>
    </source>
</evidence>
<proteinExistence type="predicted"/>
<feature type="chain" id="PRO_5032384859" evidence="1">
    <location>
        <begin position="21"/>
        <end position="169"/>
    </location>
</feature>
<evidence type="ECO:0000256" key="1">
    <source>
        <dbReference type="SAM" id="SignalP"/>
    </source>
</evidence>
<gene>
    <name evidence="2" type="ORF">FHS79_003096</name>
</gene>
<dbReference type="AlphaFoldDB" id="A0A841LI66"/>
<name>A0A841LI66_9SPHN</name>
<keyword evidence="1" id="KW-0732">Signal</keyword>
<organism evidence="2 3">
    <name type="scientific">Polymorphobacter multimanifer</name>
    <dbReference type="NCBI Taxonomy" id="1070431"/>
    <lineage>
        <taxon>Bacteria</taxon>
        <taxon>Pseudomonadati</taxon>
        <taxon>Pseudomonadota</taxon>
        <taxon>Alphaproteobacteria</taxon>
        <taxon>Sphingomonadales</taxon>
        <taxon>Sphingosinicellaceae</taxon>
        <taxon>Polymorphobacter</taxon>
    </lineage>
</organism>
<dbReference type="Proteomes" id="UP000538147">
    <property type="component" value="Unassembled WGS sequence"/>
</dbReference>
<evidence type="ECO:0000313" key="3">
    <source>
        <dbReference type="Proteomes" id="UP000538147"/>
    </source>
</evidence>
<protein>
    <submittedName>
        <fullName evidence="2">Preprotein translocase subunit YajC</fullName>
    </submittedName>
</protein>
<dbReference type="EMBL" id="JACIIV010000027">
    <property type="protein sequence ID" value="MBB6228902.1"/>
    <property type="molecule type" value="Genomic_DNA"/>
</dbReference>
<keyword evidence="3" id="KW-1185">Reference proteome</keyword>
<reference evidence="2 3" key="1">
    <citation type="submission" date="2020-08" db="EMBL/GenBank/DDBJ databases">
        <title>Genomic Encyclopedia of Type Strains, Phase IV (KMG-IV): sequencing the most valuable type-strain genomes for metagenomic binning, comparative biology and taxonomic classification.</title>
        <authorList>
            <person name="Goeker M."/>
        </authorList>
    </citation>
    <scope>NUCLEOTIDE SEQUENCE [LARGE SCALE GENOMIC DNA]</scope>
    <source>
        <strain evidence="2 3">DSM 102189</strain>
    </source>
</reference>
<accession>A0A841LI66</accession>